<proteinExistence type="predicted"/>
<dbReference type="AlphaFoldDB" id="A0A918SDL2"/>
<dbReference type="Pfam" id="PF14092">
    <property type="entry name" value="DUF4270"/>
    <property type="match status" value="1"/>
</dbReference>
<comment type="caution">
    <text evidence="1">The sequence shown here is derived from an EMBL/GenBank/DDBJ whole genome shotgun (WGS) entry which is preliminary data.</text>
</comment>
<organism evidence="1 2">
    <name type="scientific">Salinimicrobium marinum</name>
    <dbReference type="NCBI Taxonomy" id="680283"/>
    <lineage>
        <taxon>Bacteria</taxon>
        <taxon>Pseudomonadati</taxon>
        <taxon>Bacteroidota</taxon>
        <taxon>Flavobacteriia</taxon>
        <taxon>Flavobacteriales</taxon>
        <taxon>Flavobacteriaceae</taxon>
        <taxon>Salinimicrobium</taxon>
    </lineage>
</organism>
<keyword evidence="2" id="KW-1185">Reference proteome</keyword>
<evidence type="ECO:0000313" key="2">
    <source>
        <dbReference type="Proteomes" id="UP000610456"/>
    </source>
</evidence>
<dbReference type="EMBL" id="BMXB01000005">
    <property type="protein sequence ID" value="GHA35713.1"/>
    <property type="molecule type" value="Genomic_DNA"/>
</dbReference>
<accession>A0A918SDL2</accession>
<dbReference type="Proteomes" id="UP000610456">
    <property type="component" value="Unassembled WGS sequence"/>
</dbReference>
<gene>
    <name evidence="1" type="ORF">GCM10007103_16440</name>
</gene>
<sequence length="533" mass="59351">MTLKNTILKTTAIFIVVFSFIGCENDFDPIGSEIIGGPGFNNELYDEAEITAYSAALEAVQTNNLTFSSGQNTVRLHLLGVYKDAAYGSQTANVYSQLSLSNQNPDFGIEPVVDSVVLSIPYFSTEGAPNDDGETAYKLDSIYGNSPIKLSIHESRYFLNSYDPATGFENEQKYYSDMQPVIENNFTGEVLFESDDFKPSSAKYTYYEENSEGENDTITVAPRMRLKLSNKFFQEKLLNKAGSGELSSDNSFQNFVRGLYFKAEAVGTDGTMMLLDFSGSNADITVYYTSKAADVQDADEDEDTEELVDVQDSYQLGFGPNSMSTFQQENPTMINDNLYLKGGEGSMAVIDLFPGSYEGNSEPSEDLKFLRENEWLINEANLIFHVNQQEVGGSREPERIYLYDLKNNIRLADYSLDNNQGQLNAWSANVNRGHLGALERDDDGNGVSYKLRITEHIRRILKEDSTNVKLGLVVSQNVNLLKNSAVRESTPSGIDRVPSSSLITPLGTVLYGPNADDEEKRLKLQIYYTEPKN</sequence>
<reference evidence="1" key="1">
    <citation type="journal article" date="2014" name="Int. J. Syst. Evol. Microbiol.">
        <title>Complete genome sequence of Corynebacterium casei LMG S-19264T (=DSM 44701T), isolated from a smear-ripened cheese.</title>
        <authorList>
            <consortium name="US DOE Joint Genome Institute (JGI-PGF)"/>
            <person name="Walter F."/>
            <person name="Albersmeier A."/>
            <person name="Kalinowski J."/>
            <person name="Ruckert C."/>
        </authorList>
    </citation>
    <scope>NUCLEOTIDE SEQUENCE</scope>
    <source>
        <strain evidence="1">KCTC 12719</strain>
    </source>
</reference>
<dbReference type="PROSITE" id="PS51257">
    <property type="entry name" value="PROKAR_LIPOPROTEIN"/>
    <property type="match status" value="1"/>
</dbReference>
<name>A0A918SDL2_9FLAO</name>
<protein>
    <recommendedName>
        <fullName evidence="3">DUF4270 domain-containing protein</fullName>
    </recommendedName>
</protein>
<evidence type="ECO:0000313" key="1">
    <source>
        <dbReference type="EMBL" id="GHA35713.1"/>
    </source>
</evidence>
<reference evidence="1" key="2">
    <citation type="submission" date="2020-09" db="EMBL/GenBank/DDBJ databases">
        <authorList>
            <person name="Sun Q."/>
            <person name="Kim S."/>
        </authorList>
    </citation>
    <scope>NUCLEOTIDE SEQUENCE</scope>
    <source>
        <strain evidence="1">KCTC 12719</strain>
    </source>
</reference>
<evidence type="ECO:0008006" key="3">
    <source>
        <dbReference type="Google" id="ProtNLM"/>
    </source>
</evidence>
<dbReference type="InterPro" id="IPR025366">
    <property type="entry name" value="DUF4270"/>
</dbReference>